<gene>
    <name evidence="2" type="ORF">MYCIT1_LOCUS30508</name>
</gene>
<dbReference type="EMBL" id="CAVNYO010000440">
    <property type="protein sequence ID" value="CAK5280079.1"/>
    <property type="molecule type" value="Genomic_DNA"/>
</dbReference>
<organism evidence="2 3">
    <name type="scientific">Mycena citricolor</name>
    <dbReference type="NCBI Taxonomy" id="2018698"/>
    <lineage>
        <taxon>Eukaryota</taxon>
        <taxon>Fungi</taxon>
        <taxon>Dikarya</taxon>
        <taxon>Basidiomycota</taxon>
        <taxon>Agaricomycotina</taxon>
        <taxon>Agaricomycetes</taxon>
        <taxon>Agaricomycetidae</taxon>
        <taxon>Agaricales</taxon>
        <taxon>Marasmiineae</taxon>
        <taxon>Mycenaceae</taxon>
        <taxon>Mycena</taxon>
    </lineage>
</organism>
<evidence type="ECO:0000256" key="1">
    <source>
        <dbReference type="SAM" id="MobiDB-lite"/>
    </source>
</evidence>
<accession>A0AAD2HPI0</accession>
<proteinExistence type="predicted"/>
<comment type="caution">
    <text evidence="2">The sequence shown here is derived from an EMBL/GenBank/DDBJ whole genome shotgun (WGS) entry which is preliminary data.</text>
</comment>
<feature type="compositionally biased region" description="Basic residues" evidence="1">
    <location>
        <begin position="69"/>
        <end position="80"/>
    </location>
</feature>
<keyword evidence="3" id="KW-1185">Reference proteome</keyword>
<dbReference type="Proteomes" id="UP001295794">
    <property type="component" value="Unassembled WGS sequence"/>
</dbReference>
<protein>
    <submittedName>
        <fullName evidence="2">Uncharacterized protein</fullName>
    </submittedName>
</protein>
<name>A0AAD2HPI0_9AGAR</name>
<feature type="region of interest" description="Disordered" evidence="1">
    <location>
        <begin position="69"/>
        <end position="96"/>
    </location>
</feature>
<feature type="region of interest" description="Disordered" evidence="1">
    <location>
        <begin position="1"/>
        <end position="26"/>
    </location>
</feature>
<reference evidence="2" key="1">
    <citation type="submission" date="2023-11" db="EMBL/GenBank/DDBJ databases">
        <authorList>
            <person name="De Vega J J."/>
            <person name="De Vega J J."/>
        </authorList>
    </citation>
    <scope>NUCLEOTIDE SEQUENCE</scope>
</reference>
<dbReference type="AlphaFoldDB" id="A0AAD2HPI0"/>
<evidence type="ECO:0000313" key="3">
    <source>
        <dbReference type="Proteomes" id="UP001295794"/>
    </source>
</evidence>
<evidence type="ECO:0000313" key="2">
    <source>
        <dbReference type="EMBL" id="CAK5280079.1"/>
    </source>
</evidence>
<feature type="compositionally biased region" description="Pro residues" evidence="1">
    <location>
        <begin position="1"/>
        <end position="11"/>
    </location>
</feature>
<sequence length="233" mass="25711">MSMYPRPPTPIDRPSSPGALPSAVPSAADSYAHSQLASLLNFRPSSRDLISGIAPHVYEESGEALRRLAYRSRSRRRRRSPSPGQDCRRRTGGGGAARILEVRQSPLRVSPVLSFEDMYGKAGSQESIVLEVTEIVVPVLAAVPPPARPEQPIAEKMVSATTGKKTKRNSFRIDRVFKSVHPVSQHQLPVLKLVWQNFCSPPKITRALLVVFHSHTHSYSIPSNNVQTICKCM</sequence>